<comment type="caution">
    <text evidence="1">The sequence shown here is derived from an EMBL/GenBank/DDBJ whole genome shotgun (WGS) entry which is preliminary data.</text>
</comment>
<organism evidence="1 2">
    <name type="scientific">Pseudoalteromonas rubra</name>
    <dbReference type="NCBI Taxonomy" id="43658"/>
    <lineage>
        <taxon>Bacteria</taxon>
        <taxon>Pseudomonadati</taxon>
        <taxon>Pseudomonadota</taxon>
        <taxon>Gammaproteobacteria</taxon>
        <taxon>Alteromonadales</taxon>
        <taxon>Pseudoalteromonadaceae</taxon>
        <taxon>Pseudoalteromonas</taxon>
    </lineage>
</organism>
<evidence type="ECO:0000313" key="2">
    <source>
        <dbReference type="Proteomes" id="UP000310249"/>
    </source>
</evidence>
<dbReference type="AlphaFoldDB" id="A0A5S3WRK5"/>
<dbReference type="EMBL" id="PNCI01000008">
    <property type="protein sequence ID" value="TMP31560.1"/>
    <property type="molecule type" value="Genomic_DNA"/>
</dbReference>
<sequence length="80" mass="9052">MAWDNKLSLLPADSSKVYRLYRKLLPMMQASGDIRPCNSSSVTPVLPAHIMNIFMVTTKPCAYGSIFPSHYHLIKILKGW</sequence>
<proteinExistence type="predicted"/>
<dbReference type="Proteomes" id="UP000310249">
    <property type="component" value="Unassembled WGS sequence"/>
</dbReference>
<protein>
    <submittedName>
        <fullName evidence="1">Uncharacterized protein</fullName>
    </submittedName>
</protein>
<evidence type="ECO:0000313" key="1">
    <source>
        <dbReference type="EMBL" id="TMP31560.1"/>
    </source>
</evidence>
<accession>A0A5S3WRK5</accession>
<reference evidence="2" key="2">
    <citation type="submission" date="2019-06" db="EMBL/GenBank/DDBJ databases">
        <title>Co-occurence of chitin degradation, pigmentation and bioactivity in marine Pseudoalteromonas.</title>
        <authorList>
            <person name="Sonnenschein E.C."/>
            <person name="Bech P.K."/>
        </authorList>
    </citation>
    <scope>NUCLEOTIDE SEQUENCE [LARGE SCALE GENOMIC DNA]</scope>
    <source>
        <strain evidence="2">S2676</strain>
    </source>
</reference>
<gene>
    <name evidence="1" type="ORF">CWB99_04720</name>
</gene>
<reference evidence="1 2" key="1">
    <citation type="submission" date="2018-01" db="EMBL/GenBank/DDBJ databases">
        <authorList>
            <person name="Paulsen S."/>
            <person name="Gram L.K."/>
        </authorList>
    </citation>
    <scope>NUCLEOTIDE SEQUENCE [LARGE SCALE GENOMIC DNA]</scope>
    <source>
        <strain evidence="1 2">S2676</strain>
    </source>
</reference>
<name>A0A5S3WRK5_9GAMM</name>